<accession>A0ACC0NW45</accession>
<name>A0ACC0NW45_RHOML</name>
<keyword evidence="2" id="KW-1185">Reference proteome</keyword>
<protein>
    <submittedName>
        <fullName evidence="1">Uncharacterized protein</fullName>
    </submittedName>
</protein>
<organism evidence="1 2">
    <name type="scientific">Rhododendron molle</name>
    <name type="common">Chinese azalea</name>
    <name type="synonym">Azalea mollis</name>
    <dbReference type="NCBI Taxonomy" id="49168"/>
    <lineage>
        <taxon>Eukaryota</taxon>
        <taxon>Viridiplantae</taxon>
        <taxon>Streptophyta</taxon>
        <taxon>Embryophyta</taxon>
        <taxon>Tracheophyta</taxon>
        <taxon>Spermatophyta</taxon>
        <taxon>Magnoliopsida</taxon>
        <taxon>eudicotyledons</taxon>
        <taxon>Gunneridae</taxon>
        <taxon>Pentapetalae</taxon>
        <taxon>asterids</taxon>
        <taxon>Ericales</taxon>
        <taxon>Ericaceae</taxon>
        <taxon>Ericoideae</taxon>
        <taxon>Rhodoreae</taxon>
        <taxon>Rhododendron</taxon>
    </lineage>
</organism>
<dbReference type="EMBL" id="CM046392">
    <property type="protein sequence ID" value="KAI8556718.1"/>
    <property type="molecule type" value="Genomic_DNA"/>
</dbReference>
<sequence>MAAPIFFCLQFLCFALTIIGTHAQGGTWEVIVQNAGIAAMHAAVTWFNTVVLLDRTDIGASNLSLPIVNGVQQCRHDPNDLALTTDCSAHSALLDLTIQTDTWCSSGQFLPDGTLLQSGGFNDGNTKFRTFTPCKHTSSCDWVDSKHLVVPRALSVLYDYVNNVIINNLPLIGGGPPNYPSSAMLALEGNYSTATIVICGGSQYDAYHGHKVTIPAQGNCGRIVATDPNPAWEMENMPLVRNMGDMVMLPTGEGQRLVKMNIARPVSESNGEYRIVFQAPPSAEVAPPGYYMMFVVNQGVPSVAVWVPVS</sequence>
<reference evidence="1" key="1">
    <citation type="submission" date="2022-02" db="EMBL/GenBank/DDBJ databases">
        <title>Plant Genome Project.</title>
        <authorList>
            <person name="Zhang R.-G."/>
        </authorList>
    </citation>
    <scope>NUCLEOTIDE SEQUENCE</scope>
    <source>
        <strain evidence="1">AT1</strain>
    </source>
</reference>
<evidence type="ECO:0000313" key="2">
    <source>
        <dbReference type="Proteomes" id="UP001062846"/>
    </source>
</evidence>
<proteinExistence type="predicted"/>
<comment type="caution">
    <text evidence="1">The sequence shown here is derived from an EMBL/GenBank/DDBJ whole genome shotgun (WGS) entry which is preliminary data.</text>
</comment>
<dbReference type="Proteomes" id="UP001062846">
    <property type="component" value="Chromosome 5"/>
</dbReference>
<gene>
    <name evidence="1" type="ORF">RHMOL_Rhmol05G0275900</name>
</gene>
<evidence type="ECO:0000313" key="1">
    <source>
        <dbReference type="EMBL" id="KAI8556718.1"/>
    </source>
</evidence>